<dbReference type="Proteomes" id="UP000224829">
    <property type="component" value="Segment"/>
</dbReference>
<evidence type="ECO:0000259" key="3">
    <source>
        <dbReference type="Pfam" id="PF01464"/>
    </source>
</evidence>
<gene>
    <name evidence="4" type="ORF">NOXIFER_197</name>
</gene>
<feature type="region of interest" description="Disordered" evidence="1">
    <location>
        <begin position="1522"/>
        <end position="1554"/>
    </location>
</feature>
<feature type="compositionally biased region" description="Basic and acidic residues" evidence="1">
    <location>
        <begin position="1158"/>
        <end position="1191"/>
    </location>
</feature>
<evidence type="ECO:0000256" key="1">
    <source>
        <dbReference type="SAM" id="MobiDB-lite"/>
    </source>
</evidence>
<dbReference type="Gene3D" id="1.10.530.10">
    <property type="match status" value="1"/>
</dbReference>
<feature type="compositionally biased region" description="Low complexity" evidence="1">
    <location>
        <begin position="2122"/>
        <end position="2133"/>
    </location>
</feature>
<feature type="region of interest" description="Disordered" evidence="1">
    <location>
        <begin position="2120"/>
        <end position="2248"/>
    </location>
</feature>
<feature type="transmembrane region" description="Helical" evidence="2">
    <location>
        <begin position="1335"/>
        <end position="1357"/>
    </location>
</feature>
<evidence type="ECO:0000313" key="4">
    <source>
        <dbReference type="EMBL" id="ARV77366.1"/>
    </source>
</evidence>
<evidence type="ECO:0000313" key="5">
    <source>
        <dbReference type="Proteomes" id="UP000224829"/>
    </source>
</evidence>
<keyword evidence="2" id="KW-0812">Transmembrane</keyword>
<feature type="compositionally biased region" description="Basic residues" evidence="1">
    <location>
        <begin position="1235"/>
        <end position="1250"/>
    </location>
</feature>
<name>A0A1Y0T0A2_9CAUD</name>
<accession>A0A1Y0T0A2</accession>
<feature type="compositionally biased region" description="Basic and acidic residues" evidence="1">
    <location>
        <begin position="1522"/>
        <end position="1535"/>
    </location>
</feature>
<feature type="compositionally biased region" description="Basic and acidic residues" evidence="1">
    <location>
        <begin position="1819"/>
        <end position="1832"/>
    </location>
</feature>
<keyword evidence="2" id="KW-0472">Membrane</keyword>
<keyword evidence="2" id="KW-1133">Transmembrane helix</keyword>
<feature type="region of interest" description="Disordered" evidence="1">
    <location>
        <begin position="1158"/>
        <end position="1192"/>
    </location>
</feature>
<protein>
    <submittedName>
        <fullName evidence="4">Tail fiber protein</fullName>
    </submittedName>
</protein>
<dbReference type="InterPro" id="IPR008258">
    <property type="entry name" value="Transglycosylase_SLT_dom_1"/>
</dbReference>
<dbReference type="PANTHER" id="PTHR12460:SF38">
    <property type="entry name" value="KINETOPLAST-ASSOCIATED PROTEIN-LIKE PROTEIN"/>
    <property type="match status" value="1"/>
</dbReference>
<feature type="region of interest" description="Disordered" evidence="1">
    <location>
        <begin position="1208"/>
        <end position="1250"/>
    </location>
</feature>
<dbReference type="EMBL" id="MF063068">
    <property type="protein sequence ID" value="ARV77366.1"/>
    <property type="molecule type" value="Genomic_DNA"/>
</dbReference>
<feature type="compositionally biased region" description="Polar residues" evidence="1">
    <location>
        <begin position="2291"/>
        <end position="2302"/>
    </location>
</feature>
<organism evidence="4 5">
    <name type="scientific">Pseudomonas phage Noxifer</name>
    <dbReference type="NCBI Taxonomy" id="2006684"/>
    <lineage>
        <taxon>Viruses</taxon>
        <taxon>Duplodnaviria</taxon>
        <taxon>Heunggongvirae</taxon>
        <taxon>Uroviricota</taxon>
        <taxon>Caudoviricetes</taxon>
        <taxon>Chimalliviridae</taxon>
        <taxon>Noxifervirus</taxon>
        <taxon>Noxifervirus noxifer</taxon>
    </lineage>
</organism>
<dbReference type="PANTHER" id="PTHR12460">
    <property type="entry name" value="CYCLIN-DEPENDENT KINASE INHIBITOR-RELATED PROTEIN"/>
    <property type="match status" value="1"/>
</dbReference>
<dbReference type="SUPFAM" id="SSF53955">
    <property type="entry name" value="Lysozyme-like"/>
    <property type="match status" value="1"/>
</dbReference>
<feature type="region of interest" description="Disordered" evidence="1">
    <location>
        <begin position="1811"/>
        <end position="1832"/>
    </location>
</feature>
<feature type="compositionally biased region" description="Gly residues" evidence="1">
    <location>
        <begin position="2179"/>
        <end position="2196"/>
    </location>
</feature>
<evidence type="ECO:0000256" key="2">
    <source>
        <dbReference type="SAM" id="Phobius"/>
    </source>
</evidence>
<feature type="transmembrane region" description="Helical" evidence="2">
    <location>
        <begin position="1611"/>
        <end position="1633"/>
    </location>
</feature>
<feature type="region of interest" description="Disordered" evidence="1">
    <location>
        <begin position="689"/>
        <end position="752"/>
    </location>
</feature>
<dbReference type="InterPro" id="IPR023346">
    <property type="entry name" value="Lysozyme-like_dom_sf"/>
</dbReference>
<proteinExistence type="predicted"/>
<dbReference type="Pfam" id="PF01464">
    <property type="entry name" value="SLT"/>
    <property type="match status" value="1"/>
</dbReference>
<feature type="compositionally biased region" description="Polar residues" evidence="1">
    <location>
        <begin position="2202"/>
        <end position="2217"/>
    </location>
</feature>
<reference evidence="4 5" key="1">
    <citation type="submission" date="2017-05" db="EMBL/GenBank/DDBJ databases">
        <authorList>
            <person name="Song R."/>
            <person name="Chenine A.L."/>
            <person name="Ruprecht R.M."/>
        </authorList>
    </citation>
    <scope>NUCLEOTIDE SEQUENCE [LARGE SCALE GENOMIC DNA]</scope>
</reference>
<feature type="domain" description="Transglycosylase SLT" evidence="3">
    <location>
        <begin position="1941"/>
        <end position="2028"/>
    </location>
</feature>
<feature type="compositionally biased region" description="Low complexity" evidence="1">
    <location>
        <begin position="2239"/>
        <end position="2248"/>
    </location>
</feature>
<feature type="compositionally biased region" description="Basic and acidic residues" evidence="1">
    <location>
        <begin position="733"/>
        <end position="742"/>
    </location>
</feature>
<feature type="compositionally biased region" description="Basic and acidic residues" evidence="1">
    <location>
        <begin position="1545"/>
        <end position="1554"/>
    </location>
</feature>
<keyword evidence="5" id="KW-1185">Reference proteome</keyword>
<sequence>MAGKKKLSSSKSGPMLLGGLDLDDIDSLLDDGGGASKTGKRTPKESIRKLATATKSSLRDRVNTRSVLSSFIRTSLPDGYTRLLGLYDETKQGIESVADGIEETEFASLEKLAIKFENQLPKLKGKVSDAVYERIKAKIEDRKEDYKLRRQIDQAQAARKRGDYDEKSEQLGVDSMFAELEDAEDQAELAKAASDVEHNKLDYDVKKDGIRAKLDKTRFNMLNRRLGIIADAAQRNTAYNDTITYQFQKKSLELQMRQYLATRSMVKLQTDTLQLHREAYTALVHNTGLPEFMKATEAERIKWHLKEKARNPFKQLISKTAGDAANNFLPNLFNNIGTKAGGIVRGAGQAGEGGLGMILNRLMQNPEENGGAFLGDALASILHSTLIPMAARRARPGAQKLSDKLTGGADSRIAYTIDNLAALSQQFANDPTQSVGMKGKLQGLVKRFAPQFRQDDLVKTGTYQTIGESASFNQMTQRSIVEVIPGYLARILQETRMIRTGDDSIGREVYDITRGQFTQEKKAQDNLAKRIVGLGARRSIKWTLGNTSEKFGAGDGGLSPEAKHALEERLLRDAMEGRHFDPEAYVKVDGYAPGTDPAVLQELEGFFKKQFKFDASGKMEKDADNYRKRQSFSTEFNSLRDSVRSPIAEIERLLKSGNHTALRDLGIIKTVEGEDRIDYAVLRDMYRDLGDPNASGDPTPPPSPTGPLLSGLRKKLRQAADAAKKGGRRARKRAGELGDSARDALGGLNPNDLMDTGDIRDLVNRQRTTASDKVRAAKDKVSDLIIAGKDEVAIKAEEIMNGDLIDVTTQKVIKRVEDIKGEVVDITGRVRLTRADVAGGLIAANDGKVHDLLKHLPTQVPANVMAMLSQQKQTVGNLIRKENGVMSRVVDLYLEGANDPVIKAAGIRAGEYIDIASQKVIETIDDISGAVARVDKPEEVLFTAQEAAEKLVERSGKRFKSSKLLRALAWATGKSFNVTGGMFKIGLAVARKTAMIIGKKLNMLDAYLPQGEGMGQPILLASKLKRGEYYSPDGKVLKSFDDLRDGVYSADGNMLVDPEDIAKLVNRDGSKHTAAKRRGFLRKLGKKILGAPMTGAKALGRMWWKGTKAYYKGMGNMIAKKFGKGVDKADKYNEGWLTPTDGILGQILGVLDKRLPKEEAKDGSWQKKLEEAEAAAKAKKEGKGQAKKDKQMAGGGLLAGLKNLFGKGKKDEEEEDSGTSINIDGGGGGEEDGKKKRKGKKKPPGKMRRGWNKLANTRVGKGVGRFGGNALMRGGGTAMRGLGTAARLGAGALMGGVELGALGGLASGAATMAGTGLSMAGGALATAGTALLGALASPVVLGALAVGAVAAGGYWLWNRSKKAGGEFRDLRMLQYGIDSTGDKLKILELEAYLEPYTTKSNDPQLNIKSTDPKKIFEILDIDPSEPEEVIRMATWIDKRFKPVYCTWMRAMFNLTPHGTLINELEDKLPDEAKYDFFTYVKAVPTQVYAEMVNPLDEDPLEVDPADINEMVTELIDKYRDKAKKKDEGKTGDTKTEGGVQPKTAGGEDTKAVKEGEAKGEIKGGLWSGIKDGLKSVIPGLGIASAVGGLISKAKEGWLGDLMGSLSGGASVLASAGLLGGLVLTSAVAIASVFKADKLTTLQAVRVRAYGKMSLDEKTISGLFESEAKLYEWIKFTSDGQAYFDGNLDLLINSMGKIFGVDVTDANSRKAQEFTRWILQRFVPVALSYFAAIKQQGQSVTPNRVESAFADDAKLAVANAVMTATYELNGEKISVWKAFTFFNNGTADLGALKASAEKEIATLKEAAEKAKLASPGTSVKEQENQEKSQQKTTAEKIMEGAKGLGGSIKDSISSFASGVADSVGGAVSKVKDFFGMGGDDKANAPAPANSAYSTAYTPGGALEQKGSSYSTFAEGNGGQWTSIPLPKSKTREGAMPTLLAVQAMTGVDAEILATFASMESNFDYSVKAKTSSATGWFQFINSTWDGMISKYGSKYGIPPDNKDRYLRTDPRINALMGAEFIKGNYKILAASLGRAPTDTDLYFAHFLGPVTAAGFLKRDRNAIAASLYPTQAAANRSIFYKPTGQPRTIGEVYEIFDGKVRKHRKGGAGNAVGITPIDGGAGQAAADQKAQSAGMTADMKPVDQGVNGEVGKHQPQGNPNDSLSMAADKAAAPMRVGDPTQGGGTGAQGAGAAGGAGAATTASDGSSPTVTSGQQSPDRQAALQDAMVKAQAQDRAATEQNQQRQQLAQSNQQVLTDQLTTQQEMRDLLKTLVKNMGSPVAPAPAAPAAPASSGNDMGKNTAQAERRAGNAPTPVSFKR</sequence>
<feature type="region of interest" description="Disordered" evidence="1">
    <location>
        <begin position="2269"/>
        <end position="2318"/>
    </location>
</feature>